<sequence>MVQVSGINHPLDEVVLLTTIKDRGNDDRDYTTTLNGSAYNMLVKRQGWGGERFQLYLPNTDGFELGFDEAKSKEAKPANLLALYEQQKKKGIQDKLSRFDREKRVADFTQQLQQIDQEASQSCGTPLTTAVDWKALDDDKLKRLGVPSFCGEVVRQMASLCESSTEFKAQAEQLKTVQCSFDAELKLREGDAGLLFTTHEKAPNQGDFINAFLRNR</sequence>
<organism evidence="1 2">
    <name type="scientific">Pseudomonas anguilliseptica</name>
    <dbReference type="NCBI Taxonomy" id="53406"/>
    <lineage>
        <taxon>Bacteria</taxon>
        <taxon>Pseudomonadati</taxon>
        <taxon>Pseudomonadota</taxon>
        <taxon>Gammaproteobacteria</taxon>
        <taxon>Pseudomonadales</taxon>
        <taxon>Pseudomonadaceae</taxon>
        <taxon>Pseudomonas</taxon>
    </lineage>
</organism>
<dbReference type="Proteomes" id="UP000242849">
    <property type="component" value="Unassembled WGS sequence"/>
</dbReference>
<proteinExistence type="predicted"/>
<accession>A0A1H4TV92</accession>
<evidence type="ECO:0000313" key="2">
    <source>
        <dbReference type="Proteomes" id="UP000242849"/>
    </source>
</evidence>
<name>A0A1H4TV92_PSEAG</name>
<gene>
    <name evidence="1" type="ORF">SAMN05421553_1132</name>
</gene>
<evidence type="ECO:0000313" key="1">
    <source>
        <dbReference type="EMBL" id="SEC60423.1"/>
    </source>
</evidence>
<protein>
    <submittedName>
        <fullName evidence="1">Uncharacterized protein</fullName>
    </submittedName>
</protein>
<dbReference type="EMBL" id="FNSC01000001">
    <property type="protein sequence ID" value="SEC60423.1"/>
    <property type="molecule type" value="Genomic_DNA"/>
</dbReference>
<keyword evidence="2" id="KW-1185">Reference proteome</keyword>
<dbReference type="AlphaFoldDB" id="A0A1H4TV92"/>
<reference evidence="2" key="1">
    <citation type="submission" date="2016-10" db="EMBL/GenBank/DDBJ databases">
        <authorList>
            <person name="Varghese N."/>
            <person name="Submissions S."/>
        </authorList>
    </citation>
    <scope>NUCLEOTIDE SEQUENCE [LARGE SCALE GENOMIC DNA]</scope>
    <source>
        <strain evidence="2">DSM 12111</strain>
    </source>
</reference>
<dbReference type="RefSeq" id="WP_244161087.1">
    <property type="nucleotide sequence ID" value="NZ_CP156749.1"/>
</dbReference>